<evidence type="ECO:0000313" key="1">
    <source>
        <dbReference type="EMBL" id="KAB2814906.1"/>
    </source>
</evidence>
<dbReference type="OrthoDB" id="9809515at2"/>
<dbReference type="Gene3D" id="1.10.10.10">
    <property type="entry name" value="Winged helix-like DNA-binding domain superfamily/Winged helix DNA-binding domain"/>
    <property type="match status" value="1"/>
</dbReference>
<dbReference type="Pfam" id="PF04255">
    <property type="entry name" value="DUF433"/>
    <property type="match status" value="1"/>
</dbReference>
<accession>A0A6N6RMX1</accession>
<sequence length="65" mass="7510">MNFKEFITIDPNKRFGRPIIKGTRIGVNDILNWLANGMTKSEILEDFPELSEEMIDASLFYVSSR</sequence>
<reference evidence="1 2" key="1">
    <citation type="submission" date="2019-09" db="EMBL/GenBank/DDBJ databases">
        <title>Genomes of family Cryomorphaceae.</title>
        <authorList>
            <person name="Bowman J.P."/>
        </authorList>
    </citation>
    <scope>NUCLEOTIDE SEQUENCE [LARGE SCALE GENOMIC DNA]</scope>
    <source>
        <strain evidence="1 2">LMG 25704</strain>
    </source>
</reference>
<dbReference type="InterPro" id="IPR009057">
    <property type="entry name" value="Homeodomain-like_sf"/>
</dbReference>
<dbReference type="SUPFAM" id="SSF46689">
    <property type="entry name" value="Homeodomain-like"/>
    <property type="match status" value="1"/>
</dbReference>
<gene>
    <name evidence="1" type="ORF">F8C67_02465</name>
</gene>
<dbReference type="InterPro" id="IPR007367">
    <property type="entry name" value="DUF433"/>
</dbReference>
<dbReference type="PANTHER" id="PTHR34849:SF5">
    <property type="entry name" value="SSL2733 PROTEIN"/>
    <property type="match status" value="1"/>
</dbReference>
<evidence type="ECO:0000313" key="2">
    <source>
        <dbReference type="Proteomes" id="UP000468650"/>
    </source>
</evidence>
<name>A0A6N6RMX1_9FLAO</name>
<protein>
    <submittedName>
        <fullName evidence="1">DUF433 domain-containing protein</fullName>
    </submittedName>
</protein>
<proteinExistence type="predicted"/>
<dbReference type="InterPro" id="IPR036388">
    <property type="entry name" value="WH-like_DNA-bd_sf"/>
</dbReference>
<dbReference type="EMBL" id="WBVO01000001">
    <property type="protein sequence ID" value="KAB2814906.1"/>
    <property type="molecule type" value="Genomic_DNA"/>
</dbReference>
<dbReference type="PANTHER" id="PTHR34849">
    <property type="entry name" value="SSL5025 PROTEIN"/>
    <property type="match status" value="1"/>
</dbReference>
<dbReference type="AlphaFoldDB" id="A0A6N6RMX1"/>
<keyword evidence="2" id="KW-1185">Reference proteome</keyword>
<organism evidence="1 2">
    <name type="scientific">Phaeocystidibacter luteus</name>
    <dbReference type="NCBI Taxonomy" id="911197"/>
    <lineage>
        <taxon>Bacteria</taxon>
        <taxon>Pseudomonadati</taxon>
        <taxon>Bacteroidota</taxon>
        <taxon>Flavobacteriia</taxon>
        <taxon>Flavobacteriales</taxon>
        <taxon>Phaeocystidibacteraceae</taxon>
        <taxon>Phaeocystidibacter</taxon>
    </lineage>
</organism>
<comment type="caution">
    <text evidence="1">The sequence shown here is derived from an EMBL/GenBank/DDBJ whole genome shotgun (WGS) entry which is preliminary data.</text>
</comment>
<dbReference type="Proteomes" id="UP000468650">
    <property type="component" value="Unassembled WGS sequence"/>
</dbReference>